<dbReference type="EMBL" id="JAAOAO010000104">
    <property type="protein sequence ID" value="KAF5562729.1"/>
    <property type="molecule type" value="Genomic_DNA"/>
</dbReference>
<feature type="region of interest" description="Disordered" evidence="1">
    <location>
        <begin position="1"/>
        <end position="25"/>
    </location>
</feature>
<dbReference type="AlphaFoldDB" id="A0A8H5JX09"/>
<gene>
    <name evidence="2" type="ORF">FNAPI_3048</name>
</gene>
<evidence type="ECO:0000256" key="1">
    <source>
        <dbReference type="SAM" id="MobiDB-lite"/>
    </source>
</evidence>
<evidence type="ECO:0000313" key="3">
    <source>
        <dbReference type="Proteomes" id="UP000574317"/>
    </source>
</evidence>
<organism evidence="2 3">
    <name type="scientific">Fusarium napiforme</name>
    <dbReference type="NCBI Taxonomy" id="42672"/>
    <lineage>
        <taxon>Eukaryota</taxon>
        <taxon>Fungi</taxon>
        <taxon>Dikarya</taxon>
        <taxon>Ascomycota</taxon>
        <taxon>Pezizomycotina</taxon>
        <taxon>Sordariomycetes</taxon>
        <taxon>Hypocreomycetidae</taxon>
        <taxon>Hypocreales</taxon>
        <taxon>Nectriaceae</taxon>
        <taxon>Fusarium</taxon>
        <taxon>Fusarium fujikuroi species complex</taxon>
    </lineage>
</organism>
<keyword evidence="3" id="KW-1185">Reference proteome</keyword>
<dbReference type="Proteomes" id="UP000574317">
    <property type="component" value="Unassembled WGS sequence"/>
</dbReference>
<feature type="region of interest" description="Disordered" evidence="1">
    <location>
        <begin position="53"/>
        <end position="75"/>
    </location>
</feature>
<evidence type="ECO:0000313" key="2">
    <source>
        <dbReference type="EMBL" id="KAF5562729.1"/>
    </source>
</evidence>
<proteinExistence type="predicted"/>
<accession>A0A8H5JX09</accession>
<name>A0A8H5JX09_9HYPO</name>
<sequence length="75" mass="8230">MPNPHYIKVPRGEESSPDTQYESASFSEQMKNWLQEGPKDTPWNGIVSVAVSDNQHNSDVNVAPSDTPATQGSDK</sequence>
<comment type="caution">
    <text evidence="2">The sequence shown here is derived from an EMBL/GenBank/DDBJ whole genome shotgun (WGS) entry which is preliminary data.</text>
</comment>
<protein>
    <submittedName>
        <fullName evidence="2">Uncharacterized protein</fullName>
    </submittedName>
</protein>
<reference evidence="2 3" key="1">
    <citation type="submission" date="2020-05" db="EMBL/GenBank/DDBJ databases">
        <title>Identification and distribution of gene clusters putatively required for synthesis of sphingolipid metabolism inhibitors in phylogenetically diverse species of the filamentous fungus Fusarium.</title>
        <authorList>
            <person name="Kim H.-S."/>
            <person name="Busman M."/>
            <person name="Brown D.W."/>
            <person name="Divon H."/>
            <person name="Uhlig S."/>
            <person name="Proctor R.H."/>
        </authorList>
    </citation>
    <scope>NUCLEOTIDE SEQUENCE [LARGE SCALE GENOMIC DNA]</scope>
    <source>
        <strain evidence="2 3">NRRL 25196</strain>
    </source>
</reference>